<dbReference type="Proteomes" id="UP001432027">
    <property type="component" value="Unassembled WGS sequence"/>
</dbReference>
<feature type="non-terminal residue" evidence="1">
    <location>
        <position position="1"/>
    </location>
</feature>
<sequence length="1056" mass="120451">IVKLNRVIRTRFQANAPHHLELAKLYLQQLILYIFSHTNLRRTEYAAKLEDTFYWGLTNPMLMMDEETRNGFLCTFEMLAPRSLPARLMFIFCQYDWTLMRDAFWIKHALFLLIRCAFPADPSKWNHKLNLRETATFGATMDWLAKEGPMEEGETRQEPMETGEKQNGLSAVLEDLRFLQSEGRSESLQKDVIDHLIGLIWTVLDPSMVRSLFTRLITSIWSNLRPQERYELETVIPSFLSSASHMSQTNQPISSLAVIVEALSQCKPSLQFAPALIKYMSSRHRTFYLGMLLLEEEAEQCEVLEGRMSEVRGPQLDTRLAKQIDTLESLNALYTEMNEADQQIAVWKRRAIMPGTVMAVEAMAKGDFVYARNVLEILQMEQLEKMEKLAGGPNRVKLADGDWHMATATGQYETDAWTNKHLECLMNLCSWNEVEELVNRPNEADVKVLMQAVSHGRDPISPLRQCKKQLADCLPPDFIPKYAQYSALIEVLDMKGGSPEECLAHARRATDEALTLDKNMWRMLPVPVGVSHLKLMQMCHIVQDMADAADVTSVLHPSVAPFNQRLLGEVRSVVKTWKSWNPKAGSGAFPAQVGTYNAYRSPSLHDDLATTADLLNIRKHVFVKLSRTYENWISKKLLHEKSKCEVTLPIQSLIHTQILAARAFRSAKLFEAAEHELNLVYGEYSVPIDSVVCKIVEHIKLLRGWANDETTTEARREELLKRALQVTNGVHMEGVNEDLVARIYAQRGRVLGDIGDLDNAKLSFDIAVELAKSDLSQCYAFTTWAKHLDARCHAERNSGNLEAAALNGVDAVVCYLEGAKIDMDAKSRRHIARAIWLTRIIAEIAPETEAKLLSEKLEAAARACVANHWIEWLPQLCLDVKKGNGVLGGFIGVCARVHPVHTYFVTRQHMPVRSDRMTIVEDAARNPYTNCTVMEDYGKGDLVRKYFVNPQIADLCRLAAERRPSHILAMERIFTAIDEMKDVWAERQLRSVIDMQTALFKSLDEGHRKGEVPSKTVTKAMRRWRERLEKERSEGWCRKEYIREIDIRRSANERLD</sequence>
<dbReference type="AlphaFoldDB" id="A0AAV5UAX6"/>
<feature type="non-terminal residue" evidence="1">
    <location>
        <position position="1056"/>
    </location>
</feature>
<dbReference type="InterPro" id="IPR046805">
    <property type="entry name" value="Tra1_ring"/>
</dbReference>
<evidence type="ECO:0000313" key="2">
    <source>
        <dbReference type="Proteomes" id="UP001432027"/>
    </source>
</evidence>
<name>A0AAV5UAX6_9BILA</name>
<proteinExistence type="predicted"/>
<dbReference type="EMBL" id="BTSX01000006">
    <property type="protein sequence ID" value="GMT03345.1"/>
    <property type="molecule type" value="Genomic_DNA"/>
</dbReference>
<organism evidence="1 2">
    <name type="scientific">Pristionchus entomophagus</name>
    <dbReference type="NCBI Taxonomy" id="358040"/>
    <lineage>
        <taxon>Eukaryota</taxon>
        <taxon>Metazoa</taxon>
        <taxon>Ecdysozoa</taxon>
        <taxon>Nematoda</taxon>
        <taxon>Chromadorea</taxon>
        <taxon>Rhabditida</taxon>
        <taxon>Rhabditina</taxon>
        <taxon>Diplogasteromorpha</taxon>
        <taxon>Diplogasteroidea</taxon>
        <taxon>Neodiplogasteridae</taxon>
        <taxon>Pristionchus</taxon>
    </lineage>
</organism>
<dbReference type="Pfam" id="PF20206">
    <property type="entry name" value="Tra1_ring"/>
    <property type="match status" value="1"/>
</dbReference>
<reference evidence="1" key="1">
    <citation type="submission" date="2023-10" db="EMBL/GenBank/DDBJ databases">
        <title>Genome assembly of Pristionchus species.</title>
        <authorList>
            <person name="Yoshida K."/>
            <person name="Sommer R.J."/>
        </authorList>
    </citation>
    <scope>NUCLEOTIDE SEQUENCE</scope>
    <source>
        <strain evidence="1">RS0144</strain>
    </source>
</reference>
<keyword evidence="2" id="KW-1185">Reference proteome</keyword>
<evidence type="ECO:0000313" key="1">
    <source>
        <dbReference type="EMBL" id="GMT03345.1"/>
    </source>
</evidence>
<evidence type="ECO:0008006" key="3">
    <source>
        <dbReference type="Google" id="ProtNLM"/>
    </source>
</evidence>
<accession>A0AAV5UAX6</accession>
<gene>
    <name evidence="1" type="ORF">PENTCL1PPCAC_25519</name>
</gene>
<protein>
    <recommendedName>
        <fullName evidence="3">FAT domain-containing protein</fullName>
    </recommendedName>
</protein>
<comment type="caution">
    <text evidence="1">The sequence shown here is derived from an EMBL/GenBank/DDBJ whole genome shotgun (WGS) entry which is preliminary data.</text>
</comment>